<feature type="transmembrane region" description="Helical" evidence="9">
    <location>
        <begin position="59"/>
        <end position="86"/>
    </location>
</feature>
<keyword evidence="5 9" id="KW-0812">Transmembrane</keyword>
<dbReference type="Proteomes" id="UP000051330">
    <property type="component" value="Unassembled WGS sequence"/>
</dbReference>
<keyword evidence="2 8" id="KW-0813">Transport</keyword>
<feature type="transmembrane region" description="Helical" evidence="9">
    <location>
        <begin position="341"/>
        <end position="361"/>
    </location>
</feature>
<evidence type="ECO:0000256" key="7">
    <source>
        <dbReference type="ARBA" id="ARBA00023136"/>
    </source>
</evidence>
<feature type="transmembrane region" description="Helical" evidence="9">
    <location>
        <begin position="368"/>
        <end position="386"/>
    </location>
</feature>
<feature type="transmembrane region" description="Helical" evidence="9">
    <location>
        <begin position="284"/>
        <end position="304"/>
    </location>
</feature>
<evidence type="ECO:0000256" key="5">
    <source>
        <dbReference type="ARBA" id="ARBA00022692"/>
    </source>
</evidence>
<evidence type="ECO:0000313" key="11">
    <source>
        <dbReference type="EMBL" id="KRL11356.1"/>
    </source>
</evidence>
<evidence type="ECO:0000256" key="6">
    <source>
        <dbReference type="ARBA" id="ARBA00022989"/>
    </source>
</evidence>
<dbReference type="InterPro" id="IPR003352">
    <property type="entry name" value="PTS_EIIC"/>
</dbReference>
<evidence type="ECO:0000256" key="9">
    <source>
        <dbReference type="SAM" id="Phobius"/>
    </source>
</evidence>
<keyword evidence="7 8" id="KW-0472">Membrane</keyword>
<evidence type="ECO:0000256" key="4">
    <source>
        <dbReference type="ARBA" id="ARBA00022597"/>
    </source>
</evidence>
<sequence length="437" mass="46941">MAFNTEKISTDMAKIAGNRYLTAIRDGMAVIIPVAVVGSFFTIATQLPIDSWKAFIKPYVAALGLPITFSIGLMALYSCYAIASSLAQTYKLDRNSSATVAVMVFLLLVIKPGAITAAISKKTGIAVGTVFPTQNLGAYGLFTAMLAAIVSVEVIHFFKARNLVIRMPKGVPASVSNSFMALVPAAVLIVAAWAVKEGLHFDVNAGLLTLLSPLAHFGKDNFLSVITPIFFNSLFWLFGVHGAVSSTPVYPYWYKNLYANMDAVTHGATAATVPHFMTEQFFQFFVYIGGSGAILALCILLAFASKSSMGRTLGKVVIIPSIFNINEPIIFGLPIVLNPYFAAPFILAPIADGIITWLAMISHLVNKTIALVPWTLPAPIGAYMATGFDWRAIILTLVNIAVAMVIYYPFFKAWDRRQLATEQAAAAADAQTGAAEA</sequence>
<dbReference type="PIRSF" id="PIRSF006351">
    <property type="entry name" value="PTS_EIIC-Cellobiose"/>
    <property type="match status" value="1"/>
</dbReference>
<dbReference type="InterPro" id="IPR004796">
    <property type="entry name" value="PTS_IIC_cello"/>
</dbReference>
<feature type="transmembrane region" description="Helical" evidence="9">
    <location>
        <begin position="139"/>
        <end position="158"/>
    </location>
</feature>
<keyword evidence="4 8" id="KW-0762">Sugar transport</keyword>
<name>A0A0R1MTX7_9LACO</name>
<dbReference type="RefSeq" id="WP_057821617.1">
    <property type="nucleotide sequence ID" value="NZ_AZEC01000012.1"/>
</dbReference>
<dbReference type="NCBIfam" id="TIGR00410">
    <property type="entry name" value="lacE"/>
    <property type="match status" value="1"/>
</dbReference>
<keyword evidence="6 9" id="KW-1133">Transmembrane helix</keyword>
<dbReference type="AlphaFoldDB" id="A0A0R1MTX7"/>
<evidence type="ECO:0000256" key="2">
    <source>
        <dbReference type="ARBA" id="ARBA00022448"/>
    </source>
</evidence>
<feature type="transmembrane region" description="Helical" evidence="9">
    <location>
        <begin position="229"/>
        <end position="253"/>
    </location>
</feature>
<evidence type="ECO:0000256" key="1">
    <source>
        <dbReference type="ARBA" id="ARBA00004651"/>
    </source>
</evidence>
<dbReference type="PANTHER" id="PTHR33989:SF11">
    <property type="entry name" value="LICHENAN PERMEASE IIC COMPONENT"/>
    <property type="match status" value="1"/>
</dbReference>
<dbReference type="GO" id="GO:0008982">
    <property type="term" value="F:protein-N(PI)-phosphohistidine-sugar phosphotransferase activity"/>
    <property type="evidence" value="ECO:0007669"/>
    <property type="project" value="UniProtKB-UniRule"/>
</dbReference>
<protein>
    <recommendedName>
        <fullName evidence="8">Permease IIC component</fullName>
    </recommendedName>
</protein>
<dbReference type="PATRIC" id="fig|1423792.3.peg.740"/>
<dbReference type="OrthoDB" id="1550290at2"/>
<organism evidence="11 12">
    <name type="scientific">Schleiferilactobacillus perolens DSM 12744</name>
    <dbReference type="NCBI Taxonomy" id="1423792"/>
    <lineage>
        <taxon>Bacteria</taxon>
        <taxon>Bacillati</taxon>
        <taxon>Bacillota</taxon>
        <taxon>Bacilli</taxon>
        <taxon>Lactobacillales</taxon>
        <taxon>Lactobacillaceae</taxon>
        <taxon>Schleiferilactobacillus</taxon>
    </lineage>
</organism>
<feature type="transmembrane region" description="Helical" evidence="9">
    <location>
        <begin position="316"/>
        <end position="335"/>
    </location>
</feature>
<comment type="caution">
    <text evidence="11">The sequence shown here is derived from an EMBL/GenBank/DDBJ whole genome shotgun (WGS) entry which is preliminary data.</text>
</comment>
<accession>A0A0R1MTX7</accession>
<comment type="subcellular location">
    <subcellularLocation>
        <location evidence="1">Cell membrane</location>
        <topology evidence="1">Multi-pass membrane protein</topology>
    </subcellularLocation>
</comment>
<dbReference type="InterPro" id="IPR004501">
    <property type="entry name" value="PTS_EIIC_3"/>
</dbReference>
<feature type="transmembrane region" description="Helical" evidence="9">
    <location>
        <begin position="98"/>
        <end position="119"/>
    </location>
</feature>
<dbReference type="Pfam" id="PF02378">
    <property type="entry name" value="PTS_EIIC"/>
    <property type="match status" value="1"/>
</dbReference>
<dbReference type="STRING" id="1423792.FD09_GL000725"/>
<dbReference type="GO" id="GO:1901264">
    <property type="term" value="P:carbohydrate derivative transport"/>
    <property type="evidence" value="ECO:0007669"/>
    <property type="project" value="TreeGrafter"/>
</dbReference>
<dbReference type="InterPro" id="IPR051088">
    <property type="entry name" value="PTS_Sugar-EIIC/EIIB"/>
</dbReference>
<keyword evidence="12" id="KW-1185">Reference proteome</keyword>
<feature type="transmembrane region" description="Helical" evidence="9">
    <location>
        <begin position="28"/>
        <end position="47"/>
    </location>
</feature>
<dbReference type="PROSITE" id="PS51105">
    <property type="entry name" value="PTS_EIIC_TYPE_3"/>
    <property type="match status" value="1"/>
</dbReference>
<evidence type="ECO:0000259" key="10">
    <source>
        <dbReference type="PROSITE" id="PS51105"/>
    </source>
</evidence>
<evidence type="ECO:0000256" key="8">
    <source>
        <dbReference type="PIRNR" id="PIRNR006351"/>
    </source>
</evidence>
<keyword evidence="3 8" id="KW-1003">Cell membrane</keyword>
<dbReference type="PANTHER" id="PTHR33989">
    <property type="match status" value="1"/>
</dbReference>
<reference evidence="11 12" key="1">
    <citation type="journal article" date="2015" name="Genome Announc.">
        <title>Expanding the biotechnology potential of lactobacilli through comparative genomics of 213 strains and associated genera.</title>
        <authorList>
            <person name="Sun Z."/>
            <person name="Harris H.M."/>
            <person name="McCann A."/>
            <person name="Guo C."/>
            <person name="Argimon S."/>
            <person name="Zhang W."/>
            <person name="Yang X."/>
            <person name="Jeffery I.B."/>
            <person name="Cooney J.C."/>
            <person name="Kagawa T.F."/>
            <person name="Liu W."/>
            <person name="Song Y."/>
            <person name="Salvetti E."/>
            <person name="Wrobel A."/>
            <person name="Rasinkangas P."/>
            <person name="Parkhill J."/>
            <person name="Rea M.C."/>
            <person name="O'Sullivan O."/>
            <person name="Ritari J."/>
            <person name="Douillard F.P."/>
            <person name="Paul Ross R."/>
            <person name="Yang R."/>
            <person name="Briner A.E."/>
            <person name="Felis G.E."/>
            <person name="de Vos W.M."/>
            <person name="Barrangou R."/>
            <person name="Klaenhammer T.R."/>
            <person name="Caufield P.W."/>
            <person name="Cui Y."/>
            <person name="Zhang H."/>
            <person name="O'Toole P.W."/>
        </authorList>
    </citation>
    <scope>NUCLEOTIDE SEQUENCE [LARGE SCALE GENOMIC DNA]</scope>
    <source>
        <strain evidence="11 12">DSM 12744</strain>
    </source>
</reference>
<feature type="transmembrane region" description="Helical" evidence="9">
    <location>
        <begin position="199"/>
        <end position="217"/>
    </location>
</feature>
<proteinExistence type="predicted"/>
<feature type="transmembrane region" description="Helical" evidence="9">
    <location>
        <begin position="392"/>
        <end position="411"/>
    </location>
</feature>
<evidence type="ECO:0000256" key="3">
    <source>
        <dbReference type="ARBA" id="ARBA00022475"/>
    </source>
</evidence>
<dbReference type="GO" id="GO:0009401">
    <property type="term" value="P:phosphoenolpyruvate-dependent sugar phosphotransferase system"/>
    <property type="evidence" value="ECO:0007669"/>
    <property type="project" value="InterPro"/>
</dbReference>
<evidence type="ECO:0000313" key="12">
    <source>
        <dbReference type="Proteomes" id="UP000051330"/>
    </source>
</evidence>
<dbReference type="EMBL" id="AZEC01000012">
    <property type="protein sequence ID" value="KRL11356.1"/>
    <property type="molecule type" value="Genomic_DNA"/>
</dbReference>
<gene>
    <name evidence="11" type="ORF">FD09_GL000725</name>
</gene>
<feature type="transmembrane region" description="Helical" evidence="9">
    <location>
        <begin position="170"/>
        <end position="193"/>
    </location>
</feature>
<comment type="function">
    <text evidence="8">The phosphoenolpyruvate-dependent sugar phosphotransferase system (PTS), a major carbohydrate active -transport system, catalyzes the phosphorylation of incoming sugar substrates concomitant with their translocation across the cell membrane.</text>
</comment>
<feature type="domain" description="PTS EIIC type-3" evidence="10">
    <location>
        <begin position="4"/>
        <end position="410"/>
    </location>
</feature>
<dbReference type="GO" id="GO:0005886">
    <property type="term" value="C:plasma membrane"/>
    <property type="evidence" value="ECO:0007669"/>
    <property type="project" value="UniProtKB-SubCell"/>
</dbReference>